<evidence type="ECO:0000313" key="2">
    <source>
        <dbReference type="EMBL" id="CAD7599131.1"/>
    </source>
</evidence>
<reference evidence="2" key="1">
    <citation type="submission" date="2020-11" db="EMBL/GenBank/DDBJ databases">
        <authorList>
            <person name="Tran Van P."/>
        </authorList>
    </citation>
    <scope>NUCLEOTIDE SEQUENCE</scope>
</reference>
<sequence length="388" mass="45060">MLKEGKVKKGSEILKGALKERYQNLKDNVRQRNVYICIINYCHNNKQEKKWWQKVVRFYIILVYVFKYKLETKINTFTNKSIMPLKRKANVRAGQRLAGPLVSYIVVDFEEKYLTVIKVTETISIYQYVKPPNLQLSKLIHIINTLKIILCSLNTMAKLKAYSDEKLIELVKMHPALYDREQEDYKDAQMKEIIWKTIGESIGKTVGFSYEELYLKVACIILNKSKKGEYKITQIKDSEIIGECKKRWKDIRDNYFRNKRKELLKSEDPTASCIDSLHAESGRSQDTHASQHSVQSHSLNKAASYYKVVEGINKNRMTERMGILRNMAREEEDDVDLFFKSVAITVKRFPPHLIGTAKLKVLTINSVVLKDLVTCWLPLPNSKPAQPS</sequence>
<protein>
    <recommendedName>
        <fullName evidence="1">MADF domain-containing protein</fullName>
    </recommendedName>
</protein>
<dbReference type="EMBL" id="OE842244">
    <property type="protein sequence ID" value="CAD7599131.1"/>
    <property type="molecule type" value="Genomic_DNA"/>
</dbReference>
<name>A0A7R9PN60_TIMGE</name>
<feature type="domain" description="MADF" evidence="1">
    <location>
        <begin position="166"/>
        <end position="262"/>
    </location>
</feature>
<proteinExistence type="predicted"/>
<dbReference type="PANTHER" id="PTHR12243:SF67">
    <property type="entry name" value="COREPRESSOR OF PANGOLIN, ISOFORM A-RELATED"/>
    <property type="match status" value="1"/>
</dbReference>
<dbReference type="InterPro" id="IPR004210">
    <property type="entry name" value="BESS_motif"/>
</dbReference>
<gene>
    <name evidence="2" type="ORF">TGEB3V08_LOCUS7257</name>
</gene>
<dbReference type="InterPro" id="IPR039353">
    <property type="entry name" value="TF_Adf1"/>
</dbReference>
<dbReference type="PANTHER" id="PTHR12243">
    <property type="entry name" value="MADF DOMAIN TRANSCRIPTION FACTOR"/>
    <property type="match status" value="1"/>
</dbReference>
<accession>A0A7R9PN60</accession>
<dbReference type="GO" id="GO:0003677">
    <property type="term" value="F:DNA binding"/>
    <property type="evidence" value="ECO:0007669"/>
    <property type="project" value="InterPro"/>
</dbReference>
<dbReference type="PROSITE" id="PS51029">
    <property type="entry name" value="MADF"/>
    <property type="match status" value="1"/>
</dbReference>
<dbReference type="Pfam" id="PF10545">
    <property type="entry name" value="MADF_DNA_bdg"/>
    <property type="match status" value="1"/>
</dbReference>
<dbReference type="AlphaFoldDB" id="A0A7R9PN60"/>
<organism evidence="2">
    <name type="scientific">Timema genevievae</name>
    <name type="common">Walking stick</name>
    <dbReference type="NCBI Taxonomy" id="629358"/>
    <lineage>
        <taxon>Eukaryota</taxon>
        <taxon>Metazoa</taxon>
        <taxon>Ecdysozoa</taxon>
        <taxon>Arthropoda</taxon>
        <taxon>Hexapoda</taxon>
        <taxon>Insecta</taxon>
        <taxon>Pterygota</taxon>
        <taxon>Neoptera</taxon>
        <taxon>Polyneoptera</taxon>
        <taxon>Phasmatodea</taxon>
        <taxon>Timematodea</taxon>
        <taxon>Timematoidea</taxon>
        <taxon>Timematidae</taxon>
        <taxon>Timema</taxon>
    </lineage>
</organism>
<dbReference type="GO" id="GO:0006357">
    <property type="term" value="P:regulation of transcription by RNA polymerase II"/>
    <property type="evidence" value="ECO:0007669"/>
    <property type="project" value="TreeGrafter"/>
</dbReference>
<dbReference type="GO" id="GO:0005634">
    <property type="term" value="C:nucleus"/>
    <property type="evidence" value="ECO:0007669"/>
    <property type="project" value="TreeGrafter"/>
</dbReference>
<dbReference type="GO" id="GO:0005667">
    <property type="term" value="C:transcription regulator complex"/>
    <property type="evidence" value="ECO:0007669"/>
    <property type="project" value="TreeGrafter"/>
</dbReference>
<evidence type="ECO:0000259" key="1">
    <source>
        <dbReference type="PROSITE" id="PS51029"/>
    </source>
</evidence>
<dbReference type="Pfam" id="PF02944">
    <property type="entry name" value="BESS"/>
    <property type="match status" value="1"/>
</dbReference>
<dbReference type="InterPro" id="IPR006578">
    <property type="entry name" value="MADF-dom"/>
</dbReference>